<dbReference type="InterPro" id="IPR036058">
    <property type="entry name" value="Kazal_dom_sf"/>
</dbReference>
<evidence type="ECO:0000256" key="1">
    <source>
        <dbReference type="SAM" id="MobiDB-lite"/>
    </source>
</evidence>
<feature type="region of interest" description="Disordered" evidence="1">
    <location>
        <begin position="90"/>
        <end position="109"/>
    </location>
</feature>
<dbReference type="Pfam" id="PF07648">
    <property type="entry name" value="Kazal_2"/>
    <property type="match status" value="1"/>
</dbReference>
<evidence type="ECO:0000313" key="4">
    <source>
        <dbReference type="Proteomes" id="UP000504606"/>
    </source>
</evidence>
<evidence type="ECO:0000259" key="3">
    <source>
        <dbReference type="PROSITE" id="PS51465"/>
    </source>
</evidence>
<organism evidence="4 5">
    <name type="scientific">Frankliniella occidentalis</name>
    <name type="common">Western flower thrips</name>
    <name type="synonym">Euthrips occidentalis</name>
    <dbReference type="NCBI Taxonomy" id="133901"/>
    <lineage>
        <taxon>Eukaryota</taxon>
        <taxon>Metazoa</taxon>
        <taxon>Ecdysozoa</taxon>
        <taxon>Arthropoda</taxon>
        <taxon>Hexapoda</taxon>
        <taxon>Insecta</taxon>
        <taxon>Pterygota</taxon>
        <taxon>Neoptera</taxon>
        <taxon>Paraneoptera</taxon>
        <taxon>Thysanoptera</taxon>
        <taxon>Terebrantia</taxon>
        <taxon>Thripoidea</taxon>
        <taxon>Thripidae</taxon>
        <taxon>Frankliniella</taxon>
    </lineage>
</organism>
<dbReference type="SMART" id="SM00280">
    <property type="entry name" value="KAZAL"/>
    <property type="match status" value="1"/>
</dbReference>
<dbReference type="Gene3D" id="3.30.60.30">
    <property type="match status" value="1"/>
</dbReference>
<keyword evidence="2" id="KW-0732">Signal</keyword>
<dbReference type="AlphaFoldDB" id="A0A9C6TW75"/>
<dbReference type="KEGG" id="foc:113216652"/>
<feature type="domain" description="Kazal-like" evidence="3">
    <location>
        <begin position="13"/>
        <end position="76"/>
    </location>
</feature>
<dbReference type="OrthoDB" id="328123at2759"/>
<dbReference type="Proteomes" id="UP000504606">
    <property type="component" value="Unplaced"/>
</dbReference>
<reference evidence="5" key="1">
    <citation type="submission" date="2025-08" db="UniProtKB">
        <authorList>
            <consortium name="RefSeq"/>
        </authorList>
    </citation>
    <scope>IDENTIFICATION</scope>
    <source>
        <tissue evidence="5">Whole organism</tissue>
    </source>
</reference>
<accession>A0A9C6TW75</accession>
<proteinExistence type="predicted"/>
<evidence type="ECO:0000256" key="2">
    <source>
        <dbReference type="SAM" id="SignalP"/>
    </source>
</evidence>
<feature type="signal peptide" evidence="2">
    <location>
        <begin position="1"/>
        <end position="18"/>
    </location>
</feature>
<gene>
    <name evidence="5" type="primary">LOC113216652</name>
</gene>
<dbReference type="GeneID" id="113216652"/>
<dbReference type="PROSITE" id="PS51465">
    <property type="entry name" value="KAZAL_2"/>
    <property type="match status" value="1"/>
</dbReference>
<keyword evidence="4" id="KW-1185">Reference proteome</keyword>
<dbReference type="RefSeq" id="XP_052123435.1">
    <property type="nucleotide sequence ID" value="XM_052267475.1"/>
</dbReference>
<feature type="chain" id="PRO_5038734141" evidence="2">
    <location>
        <begin position="19"/>
        <end position="362"/>
    </location>
</feature>
<sequence length="362" mass="39898">MAQYAMLATLVLLPLARACSCPPAPAASEVCGSDHVTYPSQCDLECAAWSEFSLHGLAVWRQPSGLSLKHPGPCSPAEVALGRLVDVNDATRPTGGPAQHRPRQRRSATATEELRKVNECAARQCRNVTCKSWCVEEGLCVDMCYINCLCACNAHHHGGTDAELWWKCFGEKGGCEYKHESCKASCKGQQECKSACEVEKRECACQCAQEAHNSTTHDMNSTTSITRSVTNTTEDVTSTTSTWNWRKYTACVEENRECGRGAYGWLRELRRENSTCTCMGLPGGDLDSYGLVGECLEREDCRGREVRCEDACGTEDCRDACRLTELRCRCGCNHRGRASLQHNITNDAEETDEQIKPAQDAK</sequence>
<dbReference type="CDD" id="cd00104">
    <property type="entry name" value="KAZAL_FS"/>
    <property type="match status" value="1"/>
</dbReference>
<protein>
    <submittedName>
        <fullName evidence="5">Uncharacterized protein LOC113216652</fullName>
    </submittedName>
</protein>
<evidence type="ECO:0000313" key="5">
    <source>
        <dbReference type="RefSeq" id="XP_052123435.1"/>
    </source>
</evidence>
<name>A0A9C6TW75_FRAOC</name>
<dbReference type="InterPro" id="IPR002350">
    <property type="entry name" value="Kazal_dom"/>
</dbReference>
<dbReference type="SUPFAM" id="SSF100895">
    <property type="entry name" value="Kazal-type serine protease inhibitors"/>
    <property type="match status" value="1"/>
</dbReference>